<evidence type="ECO:0000313" key="2">
    <source>
        <dbReference type="Proteomes" id="UP000269265"/>
    </source>
</evidence>
<dbReference type="InterPro" id="IPR036624">
    <property type="entry name" value="Hcp1-lik_sf"/>
</dbReference>
<evidence type="ECO:0000313" key="1">
    <source>
        <dbReference type="EMBL" id="RRS06136.1"/>
    </source>
</evidence>
<dbReference type="EMBL" id="RSED01000001">
    <property type="protein sequence ID" value="RRS06136.1"/>
    <property type="molecule type" value="Genomic_DNA"/>
</dbReference>
<accession>A0A426VGQ8</accession>
<dbReference type="InterPro" id="IPR008514">
    <property type="entry name" value="T6SS_Hcp"/>
</dbReference>
<dbReference type="Proteomes" id="UP000269265">
    <property type="component" value="Unassembled WGS sequence"/>
</dbReference>
<protein>
    <recommendedName>
        <fullName evidence="3">Type VI secretion system secreted protein Hcp</fullName>
    </recommendedName>
</protein>
<dbReference type="SUPFAM" id="SSF141452">
    <property type="entry name" value="Hcp1-like"/>
    <property type="match status" value="1"/>
</dbReference>
<name>A0A426VGQ8_9BURK</name>
<dbReference type="Gene3D" id="2.30.110.20">
    <property type="entry name" value="Hcp1-like"/>
    <property type="match status" value="1"/>
</dbReference>
<organism evidence="1 2">
    <name type="scientific">Aquabacterium soli</name>
    <dbReference type="NCBI Taxonomy" id="2493092"/>
    <lineage>
        <taxon>Bacteria</taxon>
        <taxon>Pseudomonadati</taxon>
        <taxon>Pseudomonadota</taxon>
        <taxon>Betaproteobacteria</taxon>
        <taxon>Burkholderiales</taxon>
        <taxon>Aquabacterium</taxon>
    </lineage>
</organism>
<dbReference type="AlphaFoldDB" id="A0A426VGQ8"/>
<proteinExistence type="predicted"/>
<sequence>MEFAEVYLALGAVAGNSQAEGHKGEIELFDWKWGLKMADKSPDARSADRQAEGRRLSISKAVDVASVPMMALLKSGATCGTATLTIRQRTEKAVELKVILKSVRLMSCDLNVQCGDMEVVLDEDWSLSYDEVEVRYKSDHGNKGQKIFALKMPPGIEQEEPAQLTAADSDSSLSEQLGLTKDDVIKIIEEYLKKHPQKK</sequence>
<reference evidence="1 2" key="1">
    <citation type="submission" date="2018-12" db="EMBL/GenBank/DDBJ databases">
        <title>The whole draft genome of Aquabacterium sp. SJQ9.</title>
        <authorList>
            <person name="Sun L."/>
            <person name="Gao X."/>
            <person name="Chen W."/>
            <person name="Huang K."/>
        </authorList>
    </citation>
    <scope>NUCLEOTIDE SEQUENCE [LARGE SCALE GENOMIC DNA]</scope>
    <source>
        <strain evidence="1 2">SJQ9</strain>
    </source>
</reference>
<gene>
    <name evidence="1" type="ORF">EIP75_00600</name>
</gene>
<comment type="caution">
    <text evidence="1">The sequence shown here is derived from an EMBL/GenBank/DDBJ whole genome shotgun (WGS) entry which is preliminary data.</text>
</comment>
<keyword evidence="2" id="KW-1185">Reference proteome</keyword>
<dbReference type="Pfam" id="PF05638">
    <property type="entry name" value="T6SS_HCP"/>
    <property type="match status" value="1"/>
</dbReference>
<evidence type="ECO:0008006" key="3">
    <source>
        <dbReference type="Google" id="ProtNLM"/>
    </source>
</evidence>
<dbReference type="OrthoDB" id="5066999at2"/>
<dbReference type="RefSeq" id="WP_125241279.1">
    <property type="nucleotide sequence ID" value="NZ_RSED01000001.1"/>
</dbReference>